<dbReference type="Pfam" id="PF19304">
    <property type="entry name" value="PGDH_inter"/>
    <property type="match status" value="1"/>
</dbReference>
<dbReference type="InterPro" id="IPR006236">
    <property type="entry name" value="PGDH"/>
</dbReference>
<dbReference type="EMBL" id="FMYT01000029">
    <property type="protein sequence ID" value="SDD14884.1"/>
    <property type="molecule type" value="Genomic_DNA"/>
</dbReference>
<dbReference type="AlphaFoldDB" id="A0A1G6SE00"/>
<evidence type="ECO:0000256" key="7">
    <source>
        <dbReference type="ARBA" id="ARBA00023299"/>
    </source>
</evidence>
<evidence type="ECO:0000256" key="8">
    <source>
        <dbReference type="ARBA" id="ARBA00048126"/>
    </source>
</evidence>
<evidence type="ECO:0000313" key="13">
    <source>
        <dbReference type="EMBL" id="SDD14884.1"/>
    </source>
</evidence>
<dbReference type="SUPFAM" id="SSF143548">
    <property type="entry name" value="Serine metabolism enzymes domain"/>
    <property type="match status" value="1"/>
</dbReference>
<dbReference type="PANTHER" id="PTHR42789:SF1">
    <property type="entry name" value="D-ISOMER SPECIFIC 2-HYDROXYACID DEHYDROGENASE FAMILY PROTEIN (AFU_ORTHOLOGUE AFUA_6G10090)"/>
    <property type="match status" value="1"/>
</dbReference>
<dbReference type="InterPro" id="IPR006140">
    <property type="entry name" value="D-isomer_DH_NAD-bd"/>
</dbReference>
<dbReference type="FunFam" id="3.40.50.720:FF:000021">
    <property type="entry name" value="D-3-phosphoglycerate dehydrogenase"/>
    <property type="match status" value="1"/>
</dbReference>
<accession>A0A1G6SE00</accession>
<keyword evidence="5 10" id="KW-0560">Oxidoreductase</keyword>
<comment type="function">
    <text evidence="1">Catalyzes the reversible oxidation of 3-phospho-D-glycerate to 3-phosphonooxypyruvate, the first step of the phosphorylated L-serine biosynthesis pathway. Also catalyzes the reversible oxidation of 2-hydroxyglutarate to 2-oxoglutarate.</text>
</comment>
<dbReference type="GO" id="GO:0006564">
    <property type="term" value="P:L-serine biosynthetic process"/>
    <property type="evidence" value="ECO:0007669"/>
    <property type="project" value="UniProtKB-UniRule"/>
</dbReference>
<gene>
    <name evidence="12" type="ORF">C8C78_13028</name>
    <name evidence="13" type="ORF">SAMN04488597_12917</name>
    <name evidence="14" type="ORF">SAMN04515654_13517</name>
</gene>
<dbReference type="Proteomes" id="UP000198945">
    <property type="component" value="Unassembled WGS sequence"/>
</dbReference>
<keyword evidence="10" id="KW-0028">Amino-acid biosynthesis</keyword>
<dbReference type="InterPro" id="IPR029009">
    <property type="entry name" value="ASB_dom_sf"/>
</dbReference>
<evidence type="ECO:0000256" key="2">
    <source>
        <dbReference type="ARBA" id="ARBA00005216"/>
    </source>
</evidence>
<evidence type="ECO:0000313" key="15">
    <source>
        <dbReference type="Proteomes" id="UP000198945"/>
    </source>
</evidence>
<evidence type="ECO:0000313" key="16">
    <source>
        <dbReference type="Proteomes" id="UP000247389"/>
    </source>
</evidence>
<dbReference type="CDD" id="cd04902">
    <property type="entry name" value="ACT_3PGDH-xct"/>
    <property type="match status" value="1"/>
</dbReference>
<evidence type="ECO:0000259" key="11">
    <source>
        <dbReference type="PROSITE" id="PS51671"/>
    </source>
</evidence>
<comment type="catalytic activity">
    <reaction evidence="8">
        <text>(R)-2-hydroxyglutarate + NAD(+) = 2-oxoglutarate + NADH + H(+)</text>
        <dbReference type="Rhea" id="RHEA:49612"/>
        <dbReference type="ChEBI" id="CHEBI:15378"/>
        <dbReference type="ChEBI" id="CHEBI:15801"/>
        <dbReference type="ChEBI" id="CHEBI:16810"/>
        <dbReference type="ChEBI" id="CHEBI:57540"/>
        <dbReference type="ChEBI" id="CHEBI:57945"/>
        <dbReference type="EC" id="1.1.1.399"/>
    </reaction>
</comment>
<proteinExistence type="inferred from homology"/>
<dbReference type="InterPro" id="IPR045865">
    <property type="entry name" value="ACT-like_dom_sf"/>
</dbReference>
<dbReference type="Proteomes" id="UP000324896">
    <property type="component" value="Unassembled WGS sequence"/>
</dbReference>
<dbReference type="PROSITE" id="PS51671">
    <property type="entry name" value="ACT"/>
    <property type="match status" value="1"/>
</dbReference>
<feature type="domain" description="ACT" evidence="11">
    <location>
        <begin position="457"/>
        <end position="531"/>
    </location>
</feature>
<evidence type="ECO:0000256" key="6">
    <source>
        <dbReference type="ARBA" id="ARBA00023027"/>
    </source>
</evidence>
<organism evidence="13 17">
    <name type="scientific">Halanaerobium congolense</name>
    <dbReference type="NCBI Taxonomy" id="54121"/>
    <lineage>
        <taxon>Bacteria</taxon>
        <taxon>Bacillati</taxon>
        <taxon>Bacillota</taxon>
        <taxon>Clostridia</taxon>
        <taxon>Halanaerobiales</taxon>
        <taxon>Halanaerobiaceae</taxon>
        <taxon>Halanaerobium</taxon>
    </lineage>
</organism>
<keyword evidence="6 10" id="KW-0520">NAD</keyword>
<dbReference type="EMBL" id="FNEH01000035">
    <property type="protein sequence ID" value="SDJ21771.1"/>
    <property type="molecule type" value="Genomic_DNA"/>
</dbReference>
<dbReference type="CDD" id="cd12173">
    <property type="entry name" value="PGDH_4"/>
    <property type="match status" value="1"/>
</dbReference>
<evidence type="ECO:0000256" key="10">
    <source>
        <dbReference type="RuleBase" id="RU363003"/>
    </source>
</evidence>
<reference evidence="12 16" key="3">
    <citation type="submission" date="2018-04" db="EMBL/GenBank/DDBJ databases">
        <title>Subsurface microbial communities from deep shales in Ohio and West Virginia, USA.</title>
        <authorList>
            <person name="Wrighton K."/>
        </authorList>
    </citation>
    <scope>NUCLEOTIDE SEQUENCE [LARGE SCALE GENOMIC DNA]</scope>
    <source>
        <strain evidence="12 16">MSL28</strain>
    </source>
</reference>
<keyword evidence="7 10" id="KW-0718">Serine biosynthesis</keyword>
<dbReference type="GO" id="GO:0051287">
    <property type="term" value="F:NAD binding"/>
    <property type="evidence" value="ECO:0007669"/>
    <property type="project" value="UniProtKB-UniRule"/>
</dbReference>
<dbReference type="InterPro" id="IPR036291">
    <property type="entry name" value="NAD(P)-bd_dom_sf"/>
</dbReference>
<dbReference type="EMBL" id="QICM01000030">
    <property type="protein sequence ID" value="PXV62740.1"/>
    <property type="molecule type" value="Genomic_DNA"/>
</dbReference>
<reference evidence="14 15" key="1">
    <citation type="submission" date="2016-10" db="EMBL/GenBank/DDBJ databases">
        <authorList>
            <person name="de Groot N.N."/>
        </authorList>
    </citation>
    <scope>NUCLEOTIDE SEQUENCE [LARGE SCALE GENOMIC DNA]</scope>
    <source>
        <strain evidence="14 15">WG7</strain>
    </source>
</reference>
<dbReference type="InterPro" id="IPR050857">
    <property type="entry name" value="D-2-hydroxyacid_DH"/>
</dbReference>
<protein>
    <recommendedName>
        <fullName evidence="4 10">D-3-phosphoglycerate dehydrogenase</fullName>
        <ecNumber evidence="10">1.1.1.95</ecNumber>
    </recommendedName>
</protein>
<dbReference type="RefSeq" id="WP_089717674.1">
    <property type="nucleotide sequence ID" value="NZ_FMYT01000029.1"/>
</dbReference>
<dbReference type="GO" id="GO:0004617">
    <property type="term" value="F:phosphoglycerate dehydrogenase activity"/>
    <property type="evidence" value="ECO:0007669"/>
    <property type="project" value="UniProtKB-UniRule"/>
</dbReference>
<dbReference type="UniPathway" id="UPA00135">
    <property type="reaction ID" value="UER00196"/>
</dbReference>
<dbReference type="SUPFAM" id="SSF51735">
    <property type="entry name" value="NAD(P)-binding Rossmann-fold domains"/>
    <property type="match status" value="1"/>
</dbReference>
<comment type="catalytic activity">
    <reaction evidence="9 10">
        <text>(2R)-3-phosphoglycerate + NAD(+) = 3-phosphooxypyruvate + NADH + H(+)</text>
        <dbReference type="Rhea" id="RHEA:12641"/>
        <dbReference type="ChEBI" id="CHEBI:15378"/>
        <dbReference type="ChEBI" id="CHEBI:18110"/>
        <dbReference type="ChEBI" id="CHEBI:57540"/>
        <dbReference type="ChEBI" id="CHEBI:57945"/>
        <dbReference type="ChEBI" id="CHEBI:58272"/>
        <dbReference type="EC" id="1.1.1.95"/>
    </reaction>
</comment>
<dbReference type="Pfam" id="PF02826">
    <property type="entry name" value="2-Hacid_dh_C"/>
    <property type="match status" value="1"/>
</dbReference>
<evidence type="ECO:0000256" key="3">
    <source>
        <dbReference type="ARBA" id="ARBA00005854"/>
    </source>
</evidence>
<dbReference type="InterPro" id="IPR045626">
    <property type="entry name" value="PGDH_ASB_dom"/>
</dbReference>
<dbReference type="FunFam" id="3.30.70.260:FF:000008">
    <property type="entry name" value="D-3-phosphoglycerate dehydrogenase, chloroplastic"/>
    <property type="match status" value="1"/>
</dbReference>
<comment type="similarity">
    <text evidence="3 10">Belongs to the D-isomer specific 2-hydroxyacid dehydrogenase family.</text>
</comment>
<dbReference type="Pfam" id="PF01842">
    <property type="entry name" value="ACT"/>
    <property type="match status" value="1"/>
</dbReference>
<evidence type="ECO:0000256" key="5">
    <source>
        <dbReference type="ARBA" id="ARBA00023002"/>
    </source>
</evidence>
<dbReference type="Gene3D" id="3.30.1330.90">
    <property type="entry name" value="D-3-phosphoglycerate dehydrogenase, domain 3"/>
    <property type="match status" value="1"/>
</dbReference>
<name>A0A1G6SE00_9FIRM</name>
<evidence type="ECO:0000256" key="4">
    <source>
        <dbReference type="ARBA" id="ARBA00021582"/>
    </source>
</evidence>
<dbReference type="Gene3D" id="3.30.70.260">
    <property type="match status" value="1"/>
</dbReference>
<dbReference type="SUPFAM" id="SSF55021">
    <property type="entry name" value="ACT-like"/>
    <property type="match status" value="1"/>
</dbReference>
<dbReference type="EC" id="1.1.1.95" evidence="10"/>
<evidence type="ECO:0000313" key="14">
    <source>
        <dbReference type="EMBL" id="SDJ21771.1"/>
    </source>
</evidence>
<dbReference type="Pfam" id="PF00389">
    <property type="entry name" value="2-Hacid_dh"/>
    <property type="match status" value="1"/>
</dbReference>
<dbReference type="InterPro" id="IPR006139">
    <property type="entry name" value="D-isomer_2_OHA_DH_cat_dom"/>
</dbReference>
<dbReference type="Proteomes" id="UP000247389">
    <property type="component" value="Unassembled WGS sequence"/>
</dbReference>
<dbReference type="InterPro" id="IPR002912">
    <property type="entry name" value="ACT_dom"/>
</dbReference>
<evidence type="ECO:0000256" key="9">
    <source>
        <dbReference type="ARBA" id="ARBA00048731"/>
    </source>
</evidence>
<dbReference type="PANTHER" id="PTHR42789">
    <property type="entry name" value="D-ISOMER SPECIFIC 2-HYDROXYACID DEHYDROGENASE FAMILY PROTEIN (AFU_ORTHOLOGUE AFUA_6G10090)"/>
    <property type="match status" value="1"/>
</dbReference>
<evidence type="ECO:0000313" key="12">
    <source>
        <dbReference type="EMBL" id="PXV62740.1"/>
    </source>
</evidence>
<dbReference type="NCBIfam" id="TIGR01327">
    <property type="entry name" value="PGDH"/>
    <property type="match status" value="1"/>
</dbReference>
<reference evidence="13 17" key="2">
    <citation type="submission" date="2016-10" db="EMBL/GenBank/DDBJ databases">
        <authorList>
            <person name="Varghese N."/>
            <person name="Submissions S."/>
        </authorList>
    </citation>
    <scope>NUCLEOTIDE SEQUENCE [LARGE SCALE GENOMIC DNA]</scope>
    <source>
        <strain evidence="13 17">WG10</strain>
    </source>
</reference>
<sequence>MYKVLVSDNIAQKGIEVLENAGMKVDFNPNLNREEFLEIIADYDGIIVRSMTKLDKEALTKAKKLKVIGRAGTGYDNIDLEEATKNGIFVFNTPTGNTISAVEHTLGMMLSLSRNISQANQALHNDIWDRKKYMGVEIKGKTLGIIGLGRIGSRVAKRAQSFGMKVIANDPYLSPKKAEKINVPLLPFKEVLKKSDYVTLHTPLTDETYHILSHKEFAIMKPGARVINCARGQNVDTKALAEALEKNKIAGAAIDVHEEEPVKASNNPLLKFEDSVIMTCHLGGTTTEAMDNVSITAAEEVISVLKNNLPESPLNIPAMDPQDFNQAKPYINLITKLGNFVAKWKGHERIEAVEIEYGGEVNQYNLKPMTLSLVKSILEPNLDDRINLVNAMHIAKEREISIKESQIQNEGELKNIIKINLKTEMNEYSLAGTYLPIGFRLIEINGLRIDLDLSGEFIIVSYQDKPGVIGKIGSTLGEANINIANMQVGRKKIGGNAIMMMQIDSKPSKDIMEKIKTHLDELDTKVKDLSYLEI</sequence>
<dbReference type="Gene3D" id="3.40.50.720">
    <property type="entry name" value="NAD(P)-binding Rossmann-like Domain"/>
    <property type="match status" value="2"/>
</dbReference>
<comment type="pathway">
    <text evidence="2 10">Amino-acid biosynthesis; L-serine biosynthesis; L-serine from 3-phospho-D-glycerate: step 1/3.</text>
</comment>
<evidence type="ECO:0000313" key="17">
    <source>
        <dbReference type="Proteomes" id="UP000324896"/>
    </source>
</evidence>
<dbReference type="SUPFAM" id="SSF52283">
    <property type="entry name" value="Formate/glycerate dehydrogenase catalytic domain-like"/>
    <property type="match status" value="1"/>
</dbReference>
<evidence type="ECO:0000256" key="1">
    <source>
        <dbReference type="ARBA" id="ARBA00003800"/>
    </source>
</evidence>